<dbReference type="Proteomes" id="UP000001962">
    <property type="component" value="Chromosome"/>
</dbReference>
<dbReference type="AlphaFoldDB" id="Q0AA16"/>
<evidence type="ECO:0000313" key="3">
    <source>
        <dbReference type="EMBL" id="ABI56321.1"/>
    </source>
</evidence>
<dbReference type="PANTHER" id="PTHR37423:SF2">
    <property type="entry name" value="MEMBRANE-BOUND LYTIC MUREIN TRANSGLYCOSYLASE C"/>
    <property type="match status" value="1"/>
</dbReference>
<feature type="domain" description="Transglycosylase SLT" evidence="2">
    <location>
        <begin position="121"/>
        <end position="217"/>
    </location>
</feature>
<dbReference type="InterPro" id="IPR008258">
    <property type="entry name" value="Transglycosylase_SLT_dom_1"/>
</dbReference>
<proteinExistence type="inferred from homology"/>
<comment type="similarity">
    <text evidence="1">Belongs to the transglycosylase Slt family.</text>
</comment>
<dbReference type="RefSeq" id="WP_011628716.1">
    <property type="nucleotide sequence ID" value="NC_008340.1"/>
</dbReference>
<evidence type="ECO:0000256" key="1">
    <source>
        <dbReference type="ARBA" id="ARBA00007734"/>
    </source>
</evidence>
<dbReference type="KEGG" id="aeh:Mlg_0968"/>
<organism evidence="3 4">
    <name type="scientific">Alkalilimnicola ehrlichii (strain ATCC BAA-1101 / DSM 17681 / MLHE-1)</name>
    <dbReference type="NCBI Taxonomy" id="187272"/>
    <lineage>
        <taxon>Bacteria</taxon>
        <taxon>Pseudomonadati</taxon>
        <taxon>Pseudomonadota</taxon>
        <taxon>Gammaproteobacteria</taxon>
        <taxon>Chromatiales</taxon>
        <taxon>Ectothiorhodospiraceae</taxon>
        <taxon>Alkalilimnicola</taxon>
    </lineage>
</organism>
<dbReference type="EMBL" id="CP000453">
    <property type="protein sequence ID" value="ABI56321.1"/>
    <property type="molecule type" value="Genomic_DNA"/>
</dbReference>
<protein>
    <submittedName>
        <fullName evidence="3">Lytic transglycosylase, catalytic</fullName>
    </submittedName>
</protein>
<dbReference type="Pfam" id="PF01464">
    <property type="entry name" value="SLT"/>
    <property type="match status" value="1"/>
</dbReference>
<dbReference type="eggNOG" id="COG0741">
    <property type="taxonomic scope" value="Bacteria"/>
</dbReference>
<sequence length="240" mass="26471">MHSQLIQNLRVQDLMVSSLLALVVAWLGILMLNNHKPVTHPGTAAADEAAVLQATADLWQHHPWLQPPLENLVRLWMAGRHEVFDNEPDAAQPADPRPLYDQIAEHYPMGAARARQFADWIESAAEAYQVPPELLAAVVAVESSFRVDVRSSVGAVGPAQLRPEYWSELGYNLYEPGENIRAGARVLSSYYHLCDSDWDCALRAYNVGITRVMNGGGSAAGERYVSRISSAPFVAERGGW</sequence>
<evidence type="ECO:0000259" key="2">
    <source>
        <dbReference type="Pfam" id="PF01464"/>
    </source>
</evidence>
<dbReference type="InterPro" id="IPR023346">
    <property type="entry name" value="Lysozyme-like_dom_sf"/>
</dbReference>
<dbReference type="CAZy" id="GH23">
    <property type="family name" value="Glycoside Hydrolase Family 23"/>
</dbReference>
<name>Q0AA16_ALKEH</name>
<dbReference type="Gene3D" id="1.10.530.10">
    <property type="match status" value="1"/>
</dbReference>
<dbReference type="HOGENOM" id="CLU_1154496_0_0_6"/>
<dbReference type="PANTHER" id="PTHR37423">
    <property type="entry name" value="SOLUBLE LYTIC MUREIN TRANSGLYCOSYLASE-RELATED"/>
    <property type="match status" value="1"/>
</dbReference>
<evidence type="ECO:0000313" key="4">
    <source>
        <dbReference type="Proteomes" id="UP000001962"/>
    </source>
</evidence>
<dbReference type="SUPFAM" id="SSF53955">
    <property type="entry name" value="Lysozyme-like"/>
    <property type="match status" value="1"/>
</dbReference>
<keyword evidence="4" id="KW-1185">Reference proteome</keyword>
<reference evidence="4" key="1">
    <citation type="submission" date="2006-08" db="EMBL/GenBank/DDBJ databases">
        <title>Complete sequence of Alkalilimnicola ehrilichei MLHE-1.</title>
        <authorList>
            <person name="Copeland A."/>
            <person name="Lucas S."/>
            <person name="Lapidus A."/>
            <person name="Barry K."/>
            <person name="Detter J.C."/>
            <person name="Glavina del Rio T."/>
            <person name="Hammon N."/>
            <person name="Israni S."/>
            <person name="Dalin E."/>
            <person name="Tice H."/>
            <person name="Pitluck S."/>
            <person name="Sims D."/>
            <person name="Brettin T."/>
            <person name="Bruce D."/>
            <person name="Han C."/>
            <person name="Tapia R."/>
            <person name="Gilna P."/>
            <person name="Schmutz J."/>
            <person name="Larimer F."/>
            <person name="Land M."/>
            <person name="Hauser L."/>
            <person name="Kyrpides N."/>
            <person name="Mikhailova N."/>
            <person name="Oremland R.S."/>
            <person name="Hoeft S.E."/>
            <person name="Switzer-Blum J."/>
            <person name="Kulp T."/>
            <person name="King G."/>
            <person name="Tabita R."/>
            <person name="Witte B."/>
            <person name="Santini J.M."/>
            <person name="Basu P."/>
            <person name="Hollibaugh J.T."/>
            <person name="Xie G."/>
            <person name="Stolz J.F."/>
            <person name="Richardson P."/>
        </authorList>
    </citation>
    <scope>NUCLEOTIDE SEQUENCE [LARGE SCALE GENOMIC DNA]</scope>
    <source>
        <strain evidence="4">ATCC BAA-1101 / DSM 17681 / MLHE-1</strain>
    </source>
</reference>
<accession>Q0AA16</accession>
<gene>
    <name evidence="3" type="ordered locus">Mlg_0968</name>
</gene>